<evidence type="ECO:0000313" key="2">
    <source>
        <dbReference type="Proteomes" id="UP000178534"/>
    </source>
</evidence>
<dbReference type="EMBL" id="MHLP01000003">
    <property type="protein sequence ID" value="OGZ13780.1"/>
    <property type="molecule type" value="Genomic_DNA"/>
</dbReference>
<evidence type="ECO:0000313" key="1">
    <source>
        <dbReference type="EMBL" id="OGZ13780.1"/>
    </source>
</evidence>
<name>A0A1G2DLK1_9BACT</name>
<reference evidence="1 2" key="1">
    <citation type="journal article" date="2016" name="Nat. Commun.">
        <title>Thousands of microbial genomes shed light on interconnected biogeochemical processes in an aquifer system.</title>
        <authorList>
            <person name="Anantharaman K."/>
            <person name="Brown C.T."/>
            <person name="Hug L.A."/>
            <person name="Sharon I."/>
            <person name="Castelle C.J."/>
            <person name="Probst A.J."/>
            <person name="Thomas B.C."/>
            <person name="Singh A."/>
            <person name="Wilkins M.J."/>
            <person name="Karaoz U."/>
            <person name="Brodie E.L."/>
            <person name="Williams K.H."/>
            <person name="Hubbard S.S."/>
            <person name="Banfield J.F."/>
        </authorList>
    </citation>
    <scope>NUCLEOTIDE SEQUENCE [LARGE SCALE GENOMIC DNA]</scope>
</reference>
<dbReference type="AlphaFoldDB" id="A0A1G2DLK1"/>
<dbReference type="Proteomes" id="UP000178534">
    <property type="component" value="Unassembled WGS sequence"/>
</dbReference>
<organism evidence="1 2">
    <name type="scientific">Candidatus Lloydbacteria bacterium RIFCSPLOWO2_01_FULL_50_20</name>
    <dbReference type="NCBI Taxonomy" id="1798665"/>
    <lineage>
        <taxon>Bacteria</taxon>
        <taxon>Candidatus Lloydiibacteriota</taxon>
    </lineage>
</organism>
<sequence length="406" mass="46128">MSSKERNRVVLQRSRRDLINFSLAGKVSKFYTQVYMNPQEHMTPTEDASPVSGYSRETYENASQQYEAIITEIGGDKSDEELLELMIARTDARDKLAELYSQAWKEADDTDSDFDEANREAKAFSKLPRAEQLKELLRREFSRGVAHIPEGRFTSDLPGIEQLTVLHPTQSASGTSPRSFSVYASHVDPETKKHSAQTFTVTDEGQVLGPIPSRWNFTKEELTEELVRLVDDVGGAFFVDTNEAILPRGTWGTETREQKGSTHVPKSEVVDRRRLRFFKNQPGALFGFRGTTSSEWQGYHGFAFTDRIILDAPKVGNAVYVLPLPNEFPVNPDQLFLPPCFRMKEEGRARYLSEHWAPYAGLTKKESLESGATRVIHPDYATVDDQWEKNMREKLDTKIRYTGVGK</sequence>
<accession>A0A1G2DLK1</accession>
<comment type="caution">
    <text evidence="1">The sequence shown here is derived from an EMBL/GenBank/DDBJ whole genome shotgun (WGS) entry which is preliminary data.</text>
</comment>
<proteinExistence type="predicted"/>
<protein>
    <submittedName>
        <fullName evidence="1">Uncharacterized protein</fullName>
    </submittedName>
</protein>
<gene>
    <name evidence="1" type="ORF">A2942_00135</name>
</gene>